<reference evidence="2" key="2">
    <citation type="submission" date="2022-09" db="EMBL/GenBank/DDBJ databases">
        <authorList>
            <person name="Sun Q."/>
            <person name="Ohkuma M."/>
        </authorList>
    </citation>
    <scope>NUCLEOTIDE SEQUENCE</scope>
    <source>
        <strain evidence="2">JCM 13583</strain>
    </source>
</reference>
<keyword evidence="3" id="KW-1185">Reference proteome</keyword>
<protein>
    <recommendedName>
        <fullName evidence="1">SCP2 domain-containing protein</fullName>
    </recommendedName>
</protein>
<dbReference type="Proteomes" id="UP000632195">
    <property type="component" value="Unassembled WGS sequence"/>
</dbReference>
<sequence length="142" mass="16398">MEFGTLEYMREVQRVTNGDSRFAQMMSGNDASFTFVMEEEPERGVDRPVTVGYSVRAGKIDDVWTGKRETDYTISGKYSVWVNLLLGRQTVTSAFLSRRLRVDGDFNRILRMVPATEHWLTLLRRVATEFHGDYSKFNLKGE</sequence>
<evidence type="ECO:0000313" key="2">
    <source>
        <dbReference type="EMBL" id="GGM77303.1"/>
    </source>
</evidence>
<dbReference type="InterPro" id="IPR003033">
    <property type="entry name" value="SCP2_sterol-bd_dom"/>
</dbReference>
<organism evidence="2 3">
    <name type="scientific">Thermogymnomonas acidicola</name>
    <dbReference type="NCBI Taxonomy" id="399579"/>
    <lineage>
        <taxon>Archaea</taxon>
        <taxon>Methanobacteriati</taxon>
        <taxon>Thermoplasmatota</taxon>
        <taxon>Thermoplasmata</taxon>
        <taxon>Thermoplasmatales</taxon>
        <taxon>Thermogymnomonas</taxon>
    </lineage>
</organism>
<dbReference type="Gene3D" id="3.30.1050.10">
    <property type="entry name" value="SCP2 sterol-binding domain"/>
    <property type="match status" value="1"/>
</dbReference>
<proteinExistence type="predicted"/>
<dbReference type="InterPro" id="IPR036527">
    <property type="entry name" value="SCP2_sterol-bd_dom_sf"/>
</dbReference>
<reference evidence="2" key="1">
    <citation type="journal article" date="2014" name="Int. J. Syst. Evol. Microbiol.">
        <title>Complete genome sequence of Corynebacterium casei LMG S-19264T (=DSM 44701T), isolated from a smear-ripened cheese.</title>
        <authorList>
            <consortium name="US DOE Joint Genome Institute (JGI-PGF)"/>
            <person name="Walter F."/>
            <person name="Albersmeier A."/>
            <person name="Kalinowski J."/>
            <person name="Ruckert C."/>
        </authorList>
    </citation>
    <scope>NUCLEOTIDE SEQUENCE</scope>
    <source>
        <strain evidence="2">JCM 13583</strain>
    </source>
</reference>
<dbReference type="Pfam" id="PF02036">
    <property type="entry name" value="SCP2"/>
    <property type="match status" value="1"/>
</dbReference>
<comment type="caution">
    <text evidence="2">The sequence shown here is derived from an EMBL/GenBank/DDBJ whole genome shotgun (WGS) entry which is preliminary data.</text>
</comment>
<feature type="domain" description="SCP2" evidence="1">
    <location>
        <begin position="48"/>
        <end position="109"/>
    </location>
</feature>
<evidence type="ECO:0000259" key="1">
    <source>
        <dbReference type="Pfam" id="PF02036"/>
    </source>
</evidence>
<dbReference type="RefSeq" id="WP_188681550.1">
    <property type="nucleotide sequence ID" value="NZ_BMNY01000002.1"/>
</dbReference>
<name>A0AA37BTJ1_9ARCH</name>
<accession>A0AA37BTJ1</accession>
<dbReference type="EMBL" id="BMNY01000002">
    <property type="protein sequence ID" value="GGM77303.1"/>
    <property type="molecule type" value="Genomic_DNA"/>
</dbReference>
<evidence type="ECO:0000313" key="3">
    <source>
        <dbReference type="Proteomes" id="UP000632195"/>
    </source>
</evidence>
<dbReference type="AlphaFoldDB" id="A0AA37BTJ1"/>
<dbReference type="SUPFAM" id="SSF55718">
    <property type="entry name" value="SCP-like"/>
    <property type="match status" value="1"/>
</dbReference>
<gene>
    <name evidence="2" type="ORF">GCM10007108_14330</name>
</gene>